<evidence type="ECO:0000313" key="2">
    <source>
        <dbReference type="Proteomes" id="UP001501353"/>
    </source>
</evidence>
<keyword evidence="2" id="KW-1185">Reference proteome</keyword>
<proteinExistence type="predicted"/>
<accession>A0ABP7U452</accession>
<reference evidence="2" key="1">
    <citation type="journal article" date="2019" name="Int. J. Syst. Evol. Microbiol.">
        <title>The Global Catalogue of Microorganisms (GCM) 10K type strain sequencing project: providing services to taxonomists for standard genome sequencing and annotation.</title>
        <authorList>
            <consortium name="The Broad Institute Genomics Platform"/>
            <consortium name="The Broad Institute Genome Sequencing Center for Infectious Disease"/>
            <person name="Wu L."/>
            <person name="Ma J."/>
        </authorList>
    </citation>
    <scope>NUCLEOTIDE SEQUENCE [LARGE SCALE GENOMIC DNA]</scope>
    <source>
        <strain evidence="2">JCM 16673</strain>
    </source>
</reference>
<gene>
    <name evidence="1" type="ORF">GCM10022212_37720</name>
</gene>
<evidence type="ECO:0008006" key="3">
    <source>
        <dbReference type="Google" id="ProtNLM"/>
    </source>
</evidence>
<dbReference type="Proteomes" id="UP001501353">
    <property type="component" value="Unassembled WGS sequence"/>
</dbReference>
<evidence type="ECO:0000313" key="1">
    <source>
        <dbReference type="EMBL" id="GAA4034663.1"/>
    </source>
</evidence>
<dbReference type="RefSeq" id="WP_344765797.1">
    <property type="nucleotide sequence ID" value="NZ_BAAAZE010000016.1"/>
</dbReference>
<name>A0ABP7U452_9BURK</name>
<organism evidence="1 2">
    <name type="scientific">Actimicrobium antarcticum</name>
    <dbReference type="NCBI Taxonomy" id="1051899"/>
    <lineage>
        <taxon>Bacteria</taxon>
        <taxon>Pseudomonadati</taxon>
        <taxon>Pseudomonadota</taxon>
        <taxon>Betaproteobacteria</taxon>
        <taxon>Burkholderiales</taxon>
        <taxon>Oxalobacteraceae</taxon>
        <taxon>Actimicrobium</taxon>
    </lineage>
</organism>
<comment type="caution">
    <text evidence="1">The sequence shown here is derived from an EMBL/GenBank/DDBJ whole genome shotgun (WGS) entry which is preliminary data.</text>
</comment>
<sequence length="182" mass="19574">MTQDNQLALNLRQLLNSVADKGGSHLTEVNTDLAQTALLLTEAIEKLGSSFMSIHAVIGAQQEAIALLLDAGTAGAGQQAALQSMRLEMDRHVNAAITGLQFQDMTSQLLQRTLGHVDGVRGVLEVLGETAEKIIHEDHEGRLDILLAKANEAVAERSVHPHGTARKAVNQTHMECGDIELF</sequence>
<protein>
    <recommendedName>
        <fullName evidence="3">Chemotaxis protein</fullName>
    </recommendedName>
</protein>
<dbReference type="EMBL" id="BAAAZE010000016">
    <property type="protein sequence ID" value="GAA4034663.1"/>
    <property type="molecule type" value="Genomic_DNA"/>
</dbReference>